<dbReference type="PROSITE" id="PS01011">
    <property type="entry name" value="FOLYLPOLYGLU_SYNT_1"/>
    <property type="match status" value="1"/>
</dbReference>
<keyword evidence="14" id="KW-0289">Folate biosynthesis</keyword>
<evidence type="ECO:0000259" key="19">
    <source>
        <dbReference type="Pfam" id="PF02875"/>
    </source>
</evidence>
<dbReference type="NCBIfam" id="TIGR01499">
    <property type="entry name" value="folC"/>
    <property type="match status" value="1"/>
</dbReference>
<evidence type="ECO:0000256" key="3">
    <source>
        <dbReference type="ARBA" id="ARBA00005150"/>
    </source>
</evidence>
<dbReference type="GO" id="GO:0046872">
    <property type="term" value="F:metal ion binding"/>
    <property type="evidence" value="ECO:0007669"/>
    <property type="project" value="UniProtKB-KW"/>
</dbReference>
<evidence type="ECO:0000256" key="11">
    <source>
        <dbReference type="ARBA" id="ARBA00022741"/>
    </source>
</evidence>
<dbReference type="InterPro" id="IPR036615">
    <property type="entry name" value="Mur_ligase_C_dom_sf"/>
</dbReference>
<dbReference type="GO" id="GO:0004326">
    <property type="term" value="F:tetrahydrofolylpolyglutamate synthase activity"/>
    <property type="evidence" value="ECO:0007669"/>
    <property type="project" value="UniProtKB-EC"/>
</dbReference>
<comment type="pathway">
    <text evidence="3">Cofactor biosynthesis; tetrahydrofolylpolyglutamate biosynthesis.</text>
</comment>
<evidence type="ECO:0000256" key="4">
    <source>
        <dbReference type="ARBA" id="ARBA00008276"/>
    </source>
</evidence>
<evidence type="ECO:0000256" key="17">
    <source>
        <dbReference type="ARBA" id="ARBA00049161"/>
    </source>
</evidence>
<dbReference type="InterPro" id="IPR036565">
    <property type="entry name" value="Mur-like_cat_sf"/>
</dbReference>
<comment type="subunit">
    <text evidence="5">Monomer.</text>
</comment>
<evidence type="ECO:0000256" key="12">
    <source>
        <dbReference type="ARBA" id="ARBA00022840"/>
    </source>
</evidence>
<comment type="similarity">
    <text evidence="4 18">Belongs to the folylpolyglutamate synthase family.</text>
</comment>
<dbReference type="PANTHER" id="PTHR11136">
    <property type="entry name" value="FOLYLPOLYGLUTAMATE SYNTHASE-RELATED"/>
    <property type="match status" value="1"/>
</dbReference>
<keyword evidence="13" id="KW-0460">Magnesium</keyword>
<evidence type="ECO:0000313" key="22">
    <source>
        <dbReference type="Proteomes" id="UP000564536"/>
    </source>
</evidence>
<evidence type="ECO:0000256" key="8">
    <source>
        <dbReference type="ARBA" id="ARBA00019357"/>
    </source>
</evidence>
<dbReference type="PIRSF" id="PIRSF001563">
    <property type="entry name" value="Folylpolyglu_synth"/>
    <property type="match status" value="1"/>
</dbReference>
<reference evidence="21 22" key="1">
    <citation type="submission" date="2020-03" db="EMBL/GenBank/DDBJ databases">
        <title>Soil Listeria distribution.</title>
        <authorList>
            <person name="Liao J."/>
            <person name="Wiedmann M."/>
        </authorList>
    </citation>
    <scope>NUCLEOTIDE SEQUENCE [LARGE SCALE GENOMIC DNA]</scope>
    <source>
        <strain evidence="21 22">FSL L7-1523</strain>
    </source>
</reference>
<dbReference type="InterPro" id="IPR018109">
    <property type="entry name" value="Folylpolyglutamate_synth_CS"/>
</dbReference>
<dbReference type="InterPro" id="IPR004101">
    <property type="entry name" value="Mur_ligase_C"/>
</dbReference>
<name>A0A841Z6N8_9LIST</name>
<evidence type="ECO:0000256" key="15">
    <source>
        <dbReference type="ARBA" id="ARBA00030592"/>
    </source>
</evidence>
<sequence length="425" mass="47595">MYFKEYSEAITWIHGTLRMGIKPGLKRMEYMLTKLDHPENKNKWVHIAGTNGKGSTLTFIRNVLEQSGYKVGTFTSPYIESFNERISINGIPVDNDAIITLCNRIKPLADELAATEWGHPSEFEIITVMMFLYFAEYATIDIGLVEVGLGGRLDSTNVITPLISVVTTIGMDHMEFLGNTIHDIALEKAGIFKPDIPIVSGVIQVEVQELYKVRADDLGSAIYQLGVNFIAEKDSNQRLSYAAPGLELTNIPVGLLGDHQLNNAAVALKTVELLKEKQFQITDNQMRAGLKGSRWPGRLEKMQDSPTIYLDGAHNIEGIKALVKASDIFHGEPVKLLFTALQDKEFVEMIKLLKTIENVDIFLTTFDYPRALSVNEIEKIASENDISFVLDWKMATGKWAQDKSENVIMVTGSLYFIAEVRKMLL</sequence>
<feature type="domain" description="Mur ligase central" evidence="20">
    <location>
        <begin position="47"/>
        <end position="269"/>
    </location>
</feature>
<evidence type="ECO:0000256" key="7">
    <source>
        <dbReference type="ARBA" id="ARBA00013025"/>
    </source>
</evidence>
<evidence type="ECO:0000256" key="18">
    <source>
        <dbReference type="PIRNR" id="PIRNR001563"/>
    </source>
</evidence>
<evidence type="ECO:0000256" key="16">
    <source>
        <dbReference type="ARBA" id="ARBA00047493"/>
    </source>
</evidence>
<comment type="catalytic activity">
    <reaction evidence="16">
        <text>(6S)-5,6,7,8-tetrahydrofolyl-(gamma-L-Glu)(n) + L-glutamate + ATP = (6S)-5,6,7,8-tetrahydrofolyl-(gamma-L-Glu)(n+1) + ADP + phosphate + H(+)</text>
        <dbReference type="Rhea" id="RHEA:10580"/>
        <dbReference type="Rhea" id="RHEA-COMP:14738"/>
        <dbReference type="Rhea" id="RHEA-COMP:14740"/>
        <dbReference type="ChEBI" id="CHEBI:15378"/>
        <dbReference type="ChEBI" id="CHEBI:29985"/>
        <dbReference type="ChEBI" id="CHEBI:30616"/>
        <dbReference type="ChEBI" id="CHEBI:43474"/>
        <dbReference type="ChEBI" id="CHEBI:141005"/>
        <dbReference type="ChEBI" id="CHEBI:456216"/>
        <dbReference type="EC" id="6.3.2.17"/>
    </reaction>
</comment>
<comment type="pathway">
    <text evidence="2">Cofactor biosynthesis; tetrahydrofolate biosynthesis; 7,8-dihydrofolate from 2-amino-4-hydroxy-6-hydroxymethyl-7,8-dihydropteridine diphosphate and 4-aminobenzoate: step 2/2.</text>
</comment>
<dbReference type="EC" id="6.3.2.17" evidence="7"/>
<evidence type="ECO:0000256" key="14">
    <source>
        <dbReference type="ARBA" id="ARBA00022909"/>
    </source>
</evidence>
<dbReference type="PROSITE" id="PS01012">
    <property type="entry name" value="FOLYLPOLYGLU_SYNT_2"/>
    <property type="match status" value="1"/>
</dbReference>
<dbReference type="Pfam" id="PF08245">
    <property type="entry name" value="Mur_ligase_M"/>
    <property type="match status" value="1"/>
</dbReference>
<feature type="domain" description="Mur ligase C-terminal" evidence="19">
    <location>
        <begin position="297"/>
        <end position="413"/>
    </location>
</feature>
<dbReference type="AlphaFoldDB" id="A0A841Z6N8"/>
<keyword evidence="9 18" id="KW-0436">Ligase</keyword>
<evidence type="ECO:0000256" key="10">
    <source>
        <dbReference type="ARBA" id="ARBA00022723"/>
    </source>
</evidence>
<dbReference type="GO" id="GO:0005737">
    <property type="term" value="C:cytoplasm"/>
    <property type="evidence" value="ECO:0007669"/>
    <property type="project" value="TreeGrafter"/>
</dbReference>
<evidence type="ECO:0000259" key="20">
    <source>
        <dbReference type="Pfam" id="PF08245"/>
    </source>
</evidence>
<gene>
    <name evidence="21" type="ORF">HB943_06725</name>
</gene>
<dbReference type="GO" id="GO:0046656">
    <property type="term" value="P:folic acid biosynthetic process"/>
    <property type="evidence" value="ECO:0007669"/>
    <property type="project" value="UniProtKB-KW"/>
</dbReference>
<evidence type="ECO:0000256" key="5">
    <source>
        <dbReference type="ARBA" id="ARBA00011245"/>
    </source>
</evidence>
<comment type="cofactor">
    <cofactor evidence="1">
        <name>Mg(2+)</name>
        <dbReference type="ChEBI" id="CHEBI:18420"/>
    </cofactor>
</comment>
<organism evidence="21 22">
    <name type="scientific">Listeria weihenstephanensis</name>
    <dbReference type="NCBI Taxonomy" id="1006155"/>
    <lineage>
        <taxon>Bacteria</taxon>
        <taxon>Bacillati</taxon>
        <taxon>Bacillota</taxon>
        <taxon>Bacilli</taxon>
        <taxon>Bacillales</taxon>
        <taxon>Listeriaceae</taxon>
        <taxon>Listeria</taxon>
    </lineage>
</organism>
<proteinExistence type="inferred from homology"/>
<dbReference type="FunFam" id="3.40.1190.10:FF:000004">
    <property type="entry name" value="Dihydrofolate synthase/folylpolyglutamate synthase"/>
    <property type="match status" value="1"/>
</dbReference>
<dbReference type="InterPro" id="IPR013221">
    <property type="entry name" value="Mur_ligase_cen"/>
</dbReference>
<dbReference type="GO" id="GO:0008841">
    <property type="term" value="F:dihydrofolate synthase activity"/>
    <property type="evidence" value="ECO:0007669"/>
    <property type="project" value="UniProtKB-EC"/>
</dbReference>
<evidence type="ECO:0000256" key="1">
    <source>
        <dbReference type="ARBA" id="ARBA00001946"/>
    </source>
</evidence>
<keyword evidence="11 18" id="KW-0547">Nucleotide-binding</keyword>
<dbReference type="Gene3D" id="3.40.1190.10">
    <property type="entry name" value="Mur-like, catalytic domain"/>
    <property type="match status" value="1"/>
</dbReference>
<evidence type="ECO:0000256" key="9">
    <source>
        <dbReference type="ARBA" id="ARBA00022598"/>
    </source>
</evidence>
<dbReference type="Pfam" id="PF02875">
    <property type="entry name" value="Mur_ligase_C"/>
    <property type="match status" value="1"/>
</dbReference>
<dbReference type="Proteomes" id="UP000564536">
    <property type="component" value="Unassembled WGS sequence"/>
</dbReference>
<dbReference type="GO" id="GO:0005524">
    <property type="term" value="F:ATP binding"/>
    <property type="evidence" value="ECO:0007669"/>
    <property type="project" value="UniProtKB-KW"/>
</dbReference>
<dbReference type="SUPFAM" id="SSF53244">
    <property type="entry name" value="MurD-like peptide ligases, peptide-binding domain"/>
    <property type="match status" value="1"/>
</dbReference>
<dbReference type="SUPFAM" id="SSF53623">
    <property type="entry name" value="MurD-like peptide ligases, catalytic domain"/>
    <property type="match status" value="1"/>
</dbReference>
<dbReference type="Gene3D" id="3.90.190.20">
    <property type="entry name" value="Mur ligase, C-terminal domain"/>
    <property type="match status" value="1"/>
</dbReference>
<dbReference type="EMBL" id="JAARRL010000008">
    <property type="protein sequence ID" value="MBC1500292.1"/>
    <property type="molecule type" value="Genomic_DNA"/>
</dbReference>
<accession>A0A841Z6N8</accession>
<evidence type="ECO:0000256" key="13">
    <source>
        <dbReference type="ARBA" id="ARBA00022842"/>
    </source>
</evidence>
<evidence type="ECO:0000256" key="6">
    <source>
        <dbReference type="ARBA" id="ARBA00013023"/>
    </source>
</evidence>
<keyword evidence="10" id="KW-0479">Metal-binding</keyword>
<dbReference type="PANTHER" id="PTHR11136:SF0">
    <property type="entry name" value="DIHYDROFOLATE SYNTHETASE-RELATED"/>
    <property type="match status" value="1"/>
</dbReference>
<dbReference type="RefSeq" id="WP_185425456.1">
    <property type="nucleotide sequence ID" value="NZ_JAARRL010000008.1"/>
</dbReference>
<comment type="caution">
    <text evidence="21">The sequence shown here is derived from an EMBL/GenBank/DDBJ whole genome shotgun (WGS) entry which is preliminary data.</text>
</comment>
<evidence type="ECO:0000313" key="21">
    <source>
        <dbReference type="EMBL" id="MBC1500292.1"/>
    </source>
</evidence>
<evidence type="ECO:0000256" key="2">
    <source>
        <dbReference type="ARBA" id="ARBA00004799"/>
    </source>
</evidence>
<dbReference type="EC" id="6.3.2.12" evidence="6"/>
<comment type="catalytic activity">
    <reaction evidence="17">
        <text>7,8-dihydropteroate + L-glutamate + ATP = 7,8-dihydrofolate + ADP + phosphate + H(+)</text>
        <dbReference type="Rhea" id="RHEA:23584"/>
        <dbReference type="ChEBI" id="CHEBI:15378"/>
        <dbReference type="ChEBI" id="CHEBI:17839"/>
        <dbReference type="ChEBI" id="CHEBI:29985"/>
        <dbReference type="ChEBI" id="CHEBI:30616"/>
        <dbReference type="ChEBI" id="CHEBI:43474"/>
        <dbReference type="ChEBI" id="CHEBI:57451"/>
        <dbReference type="ChEBI" id="CHEBI:456216"/>
        <dbReference type="EC" id="6.3.2.12"/>
    </reaction>
</comment>
<dbReference type="InterPro" id="IPR001645">
    <property type="entry name" value="Folylpolyglutamate_synth"/>
</dbReference>
<keyword evidence="12 18" id="KW-0067">ATP-binding</keyword>
<protein>
    <recommendedName>
        <fullName evidence="8">Dihydrofolate synthase/folylpolyglutamate synthase</fullName>
        <ecNumber evidence="6">6.3.2.12</ecNumber>
        <ecNumber evidence="7">6.3.2.17</ecNumber>
    </recommendedName>
    <alternativeName>
        <fullName evidence="15">Tetrahydrofolylpolyglutamate synthase</fullName>
    </alternativeName>
</protein>